<reference evidence="3" key="1">
    <citation type="journal article" date="2015" name="Nat. Genet.">
        <title>The genome and transcriptome of the zoonotic hookworm Ancylostoma ceylanicum identify infection-specific gene families.</title>
        <authorList>
            <person name="Schwarz E.M."/>
            <person name="Hu Y."/>
            <person name="Antoshechkin I."/>
            <person name="Miller M.M."/>
            <person name="Sternberg P.W."/>
            <person name="Aroian R.V."/>
        </authorList>
    </citation>
    <scope>NUCLEOTIDE SEQUENCE</scope>
    <source>
        <strain evidence="3">HY135</strain>
    </source>
</reference>
<keyword evidence="3" id="KW-1185">Reference proteome</keyword>
<name>A0A016SU58_9BILA</name>
<organism evidence="2 3">
    <name type="scientific">Ancylostoma ceylanicum</name>
    <dbReference type="NCBI Taxonomy" id="53326"/>
    <lineage>
        <taxon>Eukaryota</taxon>
        <taxon>Metazoa</taxon>
        <taxon>Ecdysozoa</taxon>
        <taxon>Nematoda</taxon>
        <taxon>Chromadorea</taxon>
        <taxon>Rhabditida</taxon>
        <taxon>Rhabditina</taxon>
        <taxon>Rhabditomorpha</taxon>
        <taxon>Strongyloidea</taxon>
        <taxon>Ancylostomatidae</taxon>
        <taxon>Ancylostomatinae</taxon>
        <taxon>Ancylostoma</taxon>
    </lineage>
</organism>
<keyword evidence="1" id="KW-0472">Membrane</keyword>
<evidence type="ECO:0000313" key="2">
    <source>
        <dbReference type="EMBL" id="EYB93879.1"/>
    </source>
</evidence>
<dbReference type="PANTHER" id="PTHR40314">
    <property type="entry name" value="PROTEIN CBG09102-RELATED"/>
    <property type="match status" value="1"/>
</dbReference>
<dbReference type="InterPro" id="IPR055273">
    <property type="entry name" value="CBG09102/CBG15751-like_dom"/>
</dbReference>
<protein>
    <submittedName>
        <fullName evidence="2">Uncharacterized protein</fullName>
    </submittedName>
</protein>
<dbReference type="AlphaFoldDB" id="A0A016SU58"/>
<sequence>MRKFQGANTITFGGTIQRGLKDAPSKKIECNAKCDLGRLFSYKLNPNELFYSKIFVNGAKCEWVKICLIGKPGVASQKFYCNDADIVYVYIRNGFVVMPGAMNGAPIRFVKSAKTGDVLDAFEYRPTQIGFDKDSDRFSIWSVGRERVASTTNMNHDGNLILYFSHHDCLLKNYGITALGIGTVYQIDPNEPIDGVSRGTGEKFTYGTAASRETLGTAPTERPTPNASAVAPVTTTPTIDVRHIIGEGVGEAVKKPRTGWVIMMMFGGFLVGSMVALIIAGGLLYFARRTVYTDW</sequence>
<dbReference type="OrthoDB" id="5871687at2759"/>
<evidence type="ECO:0000313" key="3">
    <source>
        <dbReference type="Proteomes" id="UP000024635"/>
    </source>
</evidence>
<feature type="transmembrane region" description="Helical" evidence="1">
    <location>
        <begin position="260"/>
        <end position="287"/>
    </location>
</feature>
<dbReference type="PANTHER" id="PTHR40314:SF1">
    <property type="entry name" value="ENDO_EXONUCLEASE_PHOSPHATASE DOMAIN-CONTAINING PROTEIN"/>
    <property type="match status" value="1"/>
</dbReference>
<gene>
    <name evidence="2" type="primary">Acey_s0178.g691</name>
    <name evidence="2" type="ORF">Y032_0178g691</name>
</gene>
<evidence type="ECO:0000256" key="1">
    <source>
        <dbReference type="SAM" id="Phobius"/>
    </source>
</evidence>
<keyword evidence="1" id="KW-0812">Transmembrane</keyword>
<dbReference type="STRING" id="53326.A0A016SU58"/>
<dbReference type="Proteomes" id="UP000024635">
    <property type="component" value="Unassembled WGS sequence"/>
</dbReference>
<comment type="caution">
    <text evidence="2">The sequence shown here is derived from an EMBL/GenBank/DDBJ whole genome shotgun (WGS) entry which is preliminary data.</text>
</comment>
<keyword evidence="1" id="KW-1133">Transmembrane helix</keyword>
<proteinExistence type="predicted"/>
<accession>A0A016SU58</accession>
<dbReference type="EMBL" id="JARK01001514">
    <property type="protein sequence ID" value="EYB93879.1"/>
    <property type="molecule type" value="Genomic_DNA"/>
</dbReference>